<dbReference type="AlphaFoldDB" id="A0A388M1D4"/>
<evidence type="ECO:0000313" key="2">
    <source>
        <dbReference type="EMBL" id="GBG88315.1"/>
    </source>
</evidence>
<protein>
    <submittedName>
        <fullName evidence="2">Uncharacterized protein</fullName>
    </submittedName>
</protein>
<keyword evidence="3" id="KW-1185">Reference proteome</keyword>
<name>A0A388M1D4_CHABU</name>
<gene>
    <name evidence="2" type="ORF">CBR_g46882</name>
</gene>
<evidence type="ECO:0000256" key="1">
    <source>
        <dbReference type="SAM" id="Coils"/>
    </source>
</evidence>
<sequence length="918" mass="96168">MGYDGVDFLGGLVVESSREGISNAVAFVGGVANGECELGKEVEPSSLAWDDVFLGEDGRNDGVVSTDGEVLPVEVRAPDCEGVNHGEEFLLVGGVIHLRGKELLACEGDGVFVGWGRGVSGQVLDGGGLGGAAGEMLGQYSSNGEVGGITGDIEMASGVDALEDRGHGDGLVEEVESMLEAIVPIEGLVLACEFVERRRQCGQGIRRSKRQTYICCAWRRILLSEDREDLANVLKVGLEGGAKDEDVIKVQDDTDFEEVTEDVVHGGLECGGGIGESERHYEELVVPEPRAECGLVGVLLADTDLVEATAEVDLGEIFGSTAAIKKFRYPGEWVLVLDRDPVQGTIVCAHAKFQGTILLDEETTGSEGGGARFKESFFKEFIELALHFFGLGDGELLRRAARRRMVGLEINGVGYISIGRGRRRSRGTILAFHPHKVGHLEVLNGELGGVETGSVEVVIGGGWSGVVRGDVMEDAGAGGSGRGPVMGVESIAVKHAREAVGKGHVGFVGEGGCKIFVAYSLDAGDEHKVGNDGGGEVMAEGANVLEEAVGGTGLAEVTKLFEVVVDGFLGVEGGSEKVGPLEEGVTRSSRGAAVAYFGHPPFGGIAEEVGGGNGKPVDKGHVVELERVLELGKEEENVLVGKAREGHDVGGSEGTGDFPFAGNDPGEGVEVEVIGGSAVAGVIKLAVVVKEVVGGKLWHCGVNLGGYLGTASDAEKPYLQALLDNAIKREEESERERKEAFLEAQEAILQIVPSLSKEQCGEQLQTILTAIIQVRSLEDHTSQIAEVFDKLKKLQEDLADMTSKYHDLTVEIAELRQAQVTNPLPLPPDFGAAITTNLAPLTVSSSTSSSSVMATPSGPAASANSAAVVISSEAGNSAIAAAPRSEVVVAGPYVDRKAVQMPSKYDGKEDIGSMRAYF</sequence>
<dbReference type="Gramene" id="GBG88315">
    <property type="protein sequence ID" value="GBG88315"/>
    <property type="gene ID" value="CBR_g46882"/>
</dbReference>
<organism evidence="2 3">
    <name type="scientific">Chara braunii</name>
    <name type="common">Braun's stonewort</name>
    <dbReference type="NCBI Taxonomy" id="69332"/>
    <lineage>
        <taxon>Eukaryota</taxon>
        <taxon>Viridiplantae</taxon>
        <taxon>Streptophyta</taxon>
        <taxon>Charophyceae</taxon>
        <taxon>Charales</taxon>
        <taxon>Characeae</taxon>
        <taxon>Chara</taxon>
    </lineage>
</organism>
<feature type="coiled-coil region" evidence="1">
    <location>
        <begin position="777"/>
        <end position="818"/>
    </location>
</feature>
<reference evidence="2 3" key="1">
    <citation type="journal article" date="2018" name="Cell">
        <title>The Chara Genome: Secondary Complexity and Implications for Plant Terrestrialization.</title>
        <authorList>
            <person name="Nishiyama T."/>
            <person name="Sakayama H."/>
            <person name="Vries J.D."/>
            <person name="Buschmann H."/>
            <person name="Saint-Marcoux D."/>
            <person name="Ullrich K.K."/>
            <person name="Haas F.B."/>
            <person name="Vanderstraeten L."/>
            <person name="Becker D."/>
            <person name="Lang D."/>
            <person name="Vosolsobe S."/>
            <person name="Rombauts S."/>
            <person name="Wilhelmsson P.K.I."/>
            <person name="Janitza P."/>
            <person name="Kern R."/>
            <person name="Heyl A."/>
            <person name="Rumpler F."/>
            <person name="Villalobos L.I.A.C."/>
            <person name="Clay J.M."/>
            <person name="Skokan R."/>
            <person name="Toyoda A."/>
            <person name="Suzuki Y."/>
            <person name="Kagoshima H."/>
            <person name="Schijlen E."/>
            <person name="Tajeshwar N."/>
            <person name="Catarino B."/>
            <person name="Hetherington A.J."/>
            <person name="Saltykova A."/>
            <person name="Bonnot C."/>
            <person name="Breuninger H."/>
            <person name="Symeonidi A."/>
            <person name="Radhakrishnan G.V."/>
            <person name="Van Nieuwerburgh F."/>
            <person name="Deforce D."/>
            <person name="Chang C."/>
            <person name="Karol K.G."/>
            <person name="Hedrich R."/>
            <person name="Ulvskov P."/>
            <person name="Glockner G."/>
            <person name="Delwiche C.F."/>
            <person name="Petrasek J."/>
            <person name="Van de Peer Y."/>
            <person name="Friml J."/>
            <person name="Beilby M."/>
            <person name="Dolan L."/>
            <person name="Kohara Y."/>
            <person name="Sugano S."/>
            <person name="Fujiyama A."/>
            <person name="Delaux P.-M."/>
            <person name="Quint M."/>
            <person name="TheiBen G."/>
            <person name="Hagemann M."/>
            <person name="Harholt J."/>
            <person name="Dunand C."/>
            <person name="Zachgo S."/>
            <person name="Langdale J."/>
            <person name="Maumus F."/>
            <person name="Straeten D.V.D."/>
            <person name="Gould S.B."/>
            <person name="Rensing S.A."/>
        </authorList>
    </citation>
    <scope>NUCLEOTIDE SEQUENCE [LARGE SCALE GENOMIC DNA]</scope>
    <source>
        <strain evidence="2 3">S276</strain>
    </source>
</reference>
<keyword evidence="1" id="KW-0175">Coiled coil</keyword>
<dbReference type="Proteomes" id="UP000265515">
    <property type="component" value="Unassembled WGS sequence"/>
</dbReference>
<proteinExistence type="predicted"/>
<comment type="caution">
    <text evidence="2">The sequence shown here is derived from an EMBL/GenBank/DDBJ whole genome shotgun (WGS) entry which is preliminary data.</text>
</comment>
<evidence type="ECO:0000313" key="3">
    <source>
        <dbReference type="Proteomes" id="UP000265515"/>
    </source>
</evidence>
<accession>A0A388M1D4</accession>
<dbReference type="EMBL" id="BFEA01000664">
    <property type="protein sequence ID" value="GBG88315.1"/>
    <property type="molecule type" value="Genomic_DNA"/>
</dbReference>